<evidence type="ECO:0000313" key="12">
    <source>
        <dbReference type="Proteomes" id="UP001208570"/>
    </source>
</evidence>
<dbReference type="FunFam" id="3.40.250.10:FF:000021">
    <property type="entry name" value="M-phase inducer phosphatase cdc-25.2"/>
    <property type="match status" value="1"/>
</dbReference>
<dbReference type="PANTHER" id="PTHR10828">
    <property type="entry name" value="M-PHASE INDUCER PHOSPHATASE DUAL SPECIFICITY PHOSPHATASE CDC25"/>
    <property type="match status" value="1"/>
</dbReference>
<dbReference type="InterPro" id="IPR036873">
    <property type="entry name" value="Rhodanese-like_dom_sf"/>
</dbReference>
<proteinExistence type="inferred from homology"/>
<dbReference type="InterPro" id="IPR000751">
    <property type="entry name" value="MPI_Phosphatase"/>
</dbReference>
<dbReference type="Gene3D" id="3.40.250.10">
    <property type="entry name" value="Rhodanese-like domain"/>
    <property type="match status" value="1"/>
</dbReference>
<keyword evidence="12" id="KW-1185">Reference proteome</keyword>
<evidence type="ECO:0000259" key="10">
    <source>
        <dbReference type="PROSITE" id="PS50206"/>
    </source>
</evidence>
<evidence type="ECO:0000256" key="3">
    <source>
        <dbReference type="ARBA" id="ARBA00022776"/>
    </source>
</evidence>
<organism evidence="11 12">
    <name type="scientific">Paralvinella palmiformis</name>
    <dbReference type="NCBI Taxonomy" id="53620"/>
    <lineage>
        <taxon>Eukaryota</taxon>
        <taxon>Metazoa</taxon>
        <taxon>Spiralia</taxon>
        <taxon>Lophotrochozoa</taxon>
        <taxon>Annelida</taxon>
        <taxon>Polychaeta</taxon>
        <taxon>Sedentaria</taxon>
        <taxon>Canalipalpata</taxon>
        <taxon>Terebellida</taxon>
        <taxon>Terebelliformia</taxon>
        <taxon>Alvinellidae</taxon>
        <taxon>Paralvinella</taxon>
    </lineage>
</organism>
<dbReference type="GO" id="GO:0110032">
    <property type="term" value="P:positive regulation of G2/MI transition of meiotic cell cycle"/>
    <property type="evidence" value="ECO:0007669"/>
    <property type="project" value="TreeGrafter"/>
</dbReference>
<keyword evidence="4 8" id="KW-0378">Hydrolase</keyword>
<dbReference type="GO" id="GO:0000086">
    <property type="term" value="P:G2/M transition of mitotic cell cycle"/>
    <property type="evidence" value="ECO:0007669"/>
    <property type="project" value="TreeGrafter"/>
</dbReference>
<dbReference type="EC" id="3.1.3.48" evidence="8"/>
<dbReference type="Proteomes" id="UP001208570">
    <property type="component" value="Unassembled WGS sequence"/>
</dbReference>
<name>A0AAD9N7W7_9ANNE</name>
<evidence type="ECO:0000256" key="4">
    <source>
        <dbReference type="ARBA" id="ARBA00022801"/>
    </source>
</evidence>
<dbReference type="PROSITE" id="PS50206">
    <property type="entry name" value="RHODANESE_3"/>
    <property type="match status" value="1"/>
</dbReference>
<comment type="catalytic activity">
    <reaction evidence="7 8">
        <text>O-phospho-L-tyrosyl-[protein] + H2O = L-tyrosyl-[protein] + phosphate</text>
        <dbReference type="Rhea" id="RHEA:10684"/>
        <dbReference type="Rhea" id="RHEA-COMP:10136"/>
        <dbReference type="Rhea" id="RHEA-COMP:20101"/>
        <dbReference type="ChEBI" id="CHEBI:15377"/>
        <dbReference type="ChEBI" id="CHEBI:43474"/>
        <dbReference type="ChEBI" id="CHEBI:46858"/>
        <dbReference type="ChEBI" id="CHEBI:61978"/>
        <dbReference type="EC" id="3.1.3.48"/>
    </reaction>
</comment>
<dbReference type="GO" id="GO:0005634">
    <property type="term" value="C:nucleus"/>
    <property type="evidence" value="ECO:0007669"/>
    <property type="project" value="TreeGrafter"/>
</dbReference>
<sequence>MDNCRLPPTTRLCVITNWPTVSSRTSSADGREVGLVCGALCPLFVLSVSAAGLPCPDGGPPYKNRRRSDAGHKSPLAASAIAHHQQLLEHLFSLILKPTMDSFKGDWNTSITSGGECDVVRSRSSVLRRFNAMPLPFLKLNDSLSDGDVPPPKWNSDSDLPADDQITTTVDGTLLSTSKDEDSRDSGTYSMDDGSPGRLASLGEVDDCLAETLPLDGIGHSRRCLFDQEMSPFMETVSTFAGAFQKRFRETGHGHRESARKKRITDIHLATDSKSGESKDIASVVDYDEPDMISDYSRPYRLPTVPDRHQDLKAISASILSELVRGQFSDSISRYHIIDCRYPYEFLGGHIAGATNIWEQDALTRRFGTQFAGCRSDNAIVIFHCEFSSQRAPKMARFLRELDRQINKDHYPSLNYPEMYILSGGYKTFYEQYPSLCDPAAYKPMIHPDHLEDVKRFRSMSKAENKCSKMARRKRQLIL</sequence>
<dbReference type="PRINTS" id="PR00716">
    <property type="entry name" value="MPIPHPHTASE"/>
</dbReference>
<keyword evidence="5 8" id="KW-0904">Protein phosphatase</keyword>
<keyword evidence="3 8" id="KW-0498">Mitosis</keyword>
<keyword evidence="6 8" id="KW-0131">Cell cycle</keyword>
<dbReference type="Pfam" id="PF00581">
    <property type="entry name" value="Rhodanese"/>
    <property type="match status" value="1"/>
</dbReference>
<evidence type="ECO:0000256" key="5">
    <source>
        <dbReference type="ARBA" id="ARBA00022912"/>
    </source>
</evidence>
<protein>
    <recommendedName>
        <fullName evidence="8">M-phase inducer phosphatase</fullName>
        <ecNumber evidence="8">3.1.3.48</ecNumber>
    </recommendedName>
</protein>
<dbReference type="SMART" id="SM00450">
    <property type="entry name" value="RHOD"/>
    <property type="match status" value="1"/>
</dbReference>
<dbReference type="PANTHER" id="PTHR10828:SF17">
    <property type="entry name" value="PROTEIN-TYROSINE-PHOSPHATASE"/>
    <property type="match status" value="1"/>
</dbReference>
<evidence type="ECO:0000256" key="9">
    <source>
        <dbReference type="SAM" id="MobiDB-lite"/>
    </source>
</evidence>
<dbReference type="EMBL" id="JAODUP010000173">
    <property type="protein sequence ID" value="KAK2158306.1"/>
    <property type="molecule type" value="Genomic_DNA"/>
</dbReference>
<dbReference type="CDD" id="cd01530">
    <property type="entry name" value="Cdc25"/>
    <property type="match status" value="1"/>
</dbReference>
<dbReference type="GO" id="GO:0010971">
    <property type="term" value="P:positive regulation of G2/M transition of mitotic cell cycle"/>
    <property type="evidence" value="ECO:0007669"/>
    <property type="project" value="TreeGrafter"/>
</dbReference>
<dbReference type="GO" id="GO:0004725">
    <property type="term" value="F:protein tyrosine phosphatase activity"/>
    <property type="evidence" value="ECO:0007669"/>
    <property type="project" value="UniProtKB-UniRule"/>
</dbReference>
<accession>A0AAD9N7W7</accession>
<evidence type="ECO:0000256" key="6">
    <source>
        <dbReference type="ARBA" id="ARBA00023306"/>
    </source>
</evidence>
<dbReference type="SUPFAM" id="SSF52821">
    <property type="entry name" value="Rhodanese/Cell cycle control phosphatase"/>
    <property type="match status" value="1"/>
</dbReference>
<feature type="region of interest" description="Disordered" evidence="9">
    <location>
        <begin position="141"/>
        <end position="198"/>
    </location>
</feature>
<dbReference type="InterPro" id="IPR001763">
    <property type="entry name" value="Rhodanese-like_dom"/>
</dbReference>
<evidence type="ECO:0000256" key="8">
    <source>
        <dbReference type="RuleBase" id="RU368028"/>
    </source>
</evidence>
<dbReference type="AlphaFoldDB" id="A0AAD9N7W7"/>
<keyword evidence="2 8" id="KW-0132">Cell division</keyword>
<evidence type="ECO:0000256" key="2">
    <source>
        <dbReference type="ARBA" id="ARBA00022618"/>
    </source>
</evidence>
<gene>
    <name evidence="11" type="ORF">LSH36_173g05051</name>
</gene>
<reference evidence="11" key="1">
    <citation type="journal article" date="2023" name="Mol. Biol. Evol.">
        <title>Third-Generation Sequencing Reveals the Adaptive Role of the Epigenome in Three Deep-Sea Polychaetes.</title>
        <authorList>
            <person name="Perez M."/>
            <person name="Aroh O."/>
            <person name="Sun Y."/>
            <person name="Lan Y."/>
            <person name="Juniper S.K."/>
            <person name="Young C.R."/>
            <person name="Angers B."/>
            <person name="Qian P.Y."/>
        </authorList>
    </citation>
    <scope>NUCLEOTIDE SEQUENCE</scope>
    <source>
        <strain evidence="11">P08H-3</strain>
    </source>
</reference>
<dbReference type="GO" id="GO:0005737">
    <property type="term" value="C:cytoplasm"/>
    <property type="evidence" value="ECO:0007669"/>
    <property type="project" value="TreeGrafter"/>
</dbReference>
<evidence type="ECO:0000256" key="7">
    <source>
        <dbReference type="ARBA" id="ARBA00051722"/>
    </source>
</evidence>
<feature type="compositionally biased region" description="Polar residues" evidence="9">
    <location>
        <begin position="165"/>
        <end position="177"/>
    </location>
</feature>
<comment type="similarity">
    <text evidence="1 8">Belongs to the MPI phosphatase family.</text>
</comment>
<evidence type="ECO:0000256" key="1">
    <source>
        <dbReference type="ARBA" id="ARBA00011065"/>
    </source>
</evidence>
<comment type="function">
    <text evidence="8">Tyrosine protein phosphatase which functions as a dosage-dependent inducer of mitotic progression.</text>
</comment>
<comment type="caution">
    <text evidence="11">The sequence shown here is derived from an EMBL/GenBank/DDBJ whole genome shotgun (WGS) entry which is preliminary data.</text>
</comment>
<evidence type="ECO:0000313" key="11">
    <source>
        <dbReference type="EMBL" id="KAK2158306.1"/>
    </source>
</evidence>
<feature type="domain" description="Rhodanese" evidence="10">
    <location>
        <begin position="331"/>
        <end position="438"/>
    </location>
</feature>
<dbReference type="GO" id="GO:0051301">
    <property type="term" value="P:cell division"/>
    <property type="evidence" value="ECO:0007669"/>
    <property type="project" value="UniProtKB-UniRule"/>
</dbReference>